<feature type="domain" description="FAD/NAD(P)-binding" evidence="13">
    <location>
        <begin position="7"/>
        <end position="331"/>
    </location>
</feature>
<dbReference type="InterPro" id="IPR006258">
    <property type="entry name" value="Lipoamide_DH"/>
</dbReference>
<feature type="binding site" evidence="9">
    <location>
        <position position="275"/>
    </location>
    <ligand>
        <name>NAD(+)</name>
        <dbReference type="ChEBI" id="CHEBI:57540"/>
    </ligand>
</feature>
<dbReference type="NCBIfam" id="TIGR01350">
    <property type="entry name" value="lipoamide_DH"/>
    <property type="match status" value="1"/>
</dbReference>
<dbReference type="PROSITE" id="PS00076">
    <property type="entry name" value="PYRIDINE_REDOX_1"/>
    <property type="match status" value="1"/>
</dbReference>
<keyword evidence="2 11" id="KW-0285">Flavoprotein</keyword>
<dbReference type="GO" id="GO:0050660">
    <property type="term" value="F:flavin adenine dinucleotide binding"/>
    <property type="evidence" value="ECO:0007669"/>
    <property type="project" value="InterPro"/>
</dbReference>
<keyword evidence="9" id="KW-0547">Nucleotide-binding</keyword>
<dbReference type="PANTHER" id="PTHR22912">
    <property type="entry name" value="DISULFIDE OXIDOREDUCTASE"/>
    <property type="match status" value="1"/>
</dbReference>
<dbReference type="PRINTS" id="PR00368">
    <property type="entry name" value="FADPNR"/>
</dbReference>
<keyword evidence="7 11" id="KW-0676">Redox-active center</keyword>
<proteinExistence type="inferred from homology"/>
<dbReference type="InterPro" id="IPR004099">
    <property type="entry name" value="Pyr_nucl-diS_OxRdtase_dimer"/>
</dbReference>
<keyword evidence="15" id="KW-1185">Reference proteome</keyword>
<comment type="similarity">
    <text evidence="1 11">Belongs to the class-I pyridine nucleotide-disulfide oxidoreductase family.</text>
</comment>
<evidence type="ECO:0000256" key="10">
    <source>
        <dbReference type="PIRSR" id="PIRSR000350-4"/>
    </source>
</evidence>
<evidence type="ECO:0000256" key="3">
    <source>
        <dbReference type="ARBA" id="ARBA00022827"/>
    </source>
</evidence>
<feature type="disulfide bond" description="Redox-active" evidence="10">
    <location>
        <begin position="44"/>
        <end position="49"/>
    </location>
</feature>
<dbReference type="Pfam" id="PF07992">
    <property type="entry name" value="Pyr_redox_2"/>
    <property type="match status" value="1"/>
</dbReference>
<evidence type="ECO:0000256" key="5">
    <source>
        <dbReference type="ARBA" id="ARBA00023027"/>
    </source>
</evidence>
<dbReference type="FunFam" id="3.30.390.30:FF:000001">
    <property type="entry name" value="Dihydrolipoyl dehydrogenase"/>
    <property type="match status" value="1"/>
</dbReference>
<evidence type="ECO:0000256" key="9">
    <source>
        <dbReference type="PIRSR" id="PIRSR000350-3"/>
    </source>
</evidence>
<feature type="binding site" evidence="9">
    <location>
        <begin position="145"/>
        <end position="147"/>
    </location>
    <ligand>
        <name>FAD</name>
        <dbReference type="ChEBI" id="CHEBI:57692"/>
    </ligand>
</feature>
<evidence type="ECO:0000313" key="15">
    <source>
        <dbReference type="Proteomes" id="UP000717585"/>
    </source>
</evidence>
<dbReference type="Gene3D" id="3.50.50.60">
    <property type="entry name" value="FAD/NAD(P)-binding domain"/>
    <property type="match status" value="2"/>
</dbReference>
<keyword evidence="4 11" id="KW-0560">Oxidoreductase</keyword>
<accession>A0A8J6ASE0</accession>
<evidence type="ECO:0000256" key="4">
    <source>
        <dbReference type="ARBA" id="ARBA00023002"/>
    </source>
</evidence>
<feature type="binding site" evidence="9">
    <location>
        <begin position="182"/>
        <end position="189"/>
    </location>
    <ligand>
        <name>NAD(+)</name>
        <dbReference type="ChEBI" id="CHEBI:57540"/>
    </ligand>
</feature>
<name>A0A8J6ASE0_9EUKA</name>
<dbReference type="GO" id="GO:0045252">
    <property type="term" value="C:oxoglutarate dehydrogenase complex"/>
    <property type="evidence" value="ECO:0007669"/>
    <property type="project" value="TreeGrafter"/>
</dbReference>
<protein>
    <recommendedName>
        <fullName evidence="11">Dihydrolipoyl dehydrogenase</fullName>
        <ecNumber evidence="11">1.8.1.4</ecNumber>
    </recommendedName>
</protein>
<dbReference type="Pfam" id="PF02852">
    <property type="entry name" value="Pyr_redox_dim"/>
    <property type="match status" value="1"/>
</dbReference>
<dbReference type="Gene3D" id="3.30.390.30">
    <property type="match status" value="1"/>
</dbReference>
<dbReference type="Proteomes" id="UP000717585">
    <property type="component" value="Unassembled WGS sequence"/>
</dbReference>
<sequence length="468" mass="48954">MNPLQTDLAIIGGGPGGYVAAIKAAQLGLKVTCIEKRGTLGGTCLNVGCIPSKALLHSSHMYHEAKHSMKGHGVTCTGVELDLDAMMKQKEGAVASLNSGIEGLFKKNGVNYIKGEGKMIGGDIHVKCLDGSSAVVKARKTIIATGSDVAQLPMAKIDEKRIISSTGALSLSEVPKHLIVIGAGVIGLEMGSVWSRLGSKVTVVEYQDRIAPGMDSKLAKTLQRQLGKGGMKFMLSHGVEGIEYNKDGTGVTVSAKTKKGKQVSVEGDYCLVAIGRRPFTGGLGADDAGVGMNKWGQIDVDADYRTNLQDVYAIGDVVPGPMLAHKAEEEGVVCVERMTGHAASLNYDTIPGIIYTGPELAAVGHTEETAKEAGIEYKVGEFPFTANSRAKAVDGTVGMVRVLATPEGQIIGGHILGDNGSEMIHQLAIAINAGMKIGELADMCFGHPTLSEAVKEAALGAHFKSIHI</sequence>
<dbReference type="GO" id="GO:0005739">
    <property type="term" value="C:mitochondrion"/>
    <property type="evidence" value="ECO:0007669"/>
    <property type="project" value="TreeGrafter"/>
</dbReference>
<dbReference type="InterPro" id="IPR012999">
    <property type="entry name" value="Pyr_OxRdtase_I_AS"/>
</dbReference>
<keyword evidence="6" id="KW-1015">Disulfide bond</keyword>
<evidence type="ECO:0000256" key="6">
    <source>
        <dbReference type="ARBA" id="ARBA00023157"/>
    </source>
</evidence>
<evidence type="ECO:0000256" key="8">
    <source>
        <dbReference type="PIRSR" id="PIRSR000350-2"/>
    </source>
</evidence>
<dbReference type="InterPro" id="IPR050151">
    <property type="entry name" value="Class-I_Pyr_Nuc-Dis_Oxidored"/>
</dbReference>
<dbReference type="FunFam" id="3.50.50.60:FF:000001">
    <property type="entry name" value="Dihydrolipoyl dehydrogenase, mitochondrial"/>
    <property type="match status" value="1"/>
</dbReference>
<feature type="binding site" evidence="9">
    <location>
        <position position="316"/>
    </location>
    <ligand>
        <name>FAD</name>
        <dbReference type="ChEBI" id="CHEBI:57692"/>
    </ligand>
</feature>
<evidence type="ECO:0000256" key="1">
    <source>
        <dbReference type="ARBA" id="ARBA00007532"/>
    </source>
</evidence>
<dbReference type="SUPFAM" id="SSF55424">
    <property type="entry name" value="FAD/NAD-linked reductases, dimerisation (C-terminal) domain"/>
    <property type="match status" value="1"/>
</dbReference>
<feature type="binding site" evidence="9">
    <location>
        <position position="53"/>
    </location>
    <ligand>
        <name>FAD</name>
        <dbReference type="ChEBI" id="CHEBI:57692"/>
    </ligand>
</feature>
<dbReference type="OrthoDB" id="361797at2759"/>
<keyword evidence="3 9" id="KW-0274">FAD</keyword>
<evidence type="ECO:0000313" key="14">
    <source>
        <dbReference type="EMBL" id="KAG9392848.1"/>
    </source>
</evidence>
<dbReference type="InterPro" id="IPR036188">
    <property type="entry name" value="FAD/NAD-bd_sf"/>
</dbReference>
<dbReference type="InterPro" id="IPR016156">
    <property type="entry name" value="FAD/NAD-linked_Rdtase_dimer_sf"/>
</dbReference>
<reference evidence="14" key="1">
    <citation type="submission" date="2021-05" db="EMBL/GenBank/DDBJ databases">
        <title>A free-living protist that lacks canonical eukaryotic 1 DNA replication and segregation systems.</title>
        <authorList>
            <person name="Salas-Leiva D.E."/>
            <person name="Tromer E.C."/>
            <person name="Curtis B.A."/>
            <person name="Jerlstrom-Hultqvist J."/>
            <person name="Kolisko M."/>
            <person name="Yi Z."/>
            <person name="Salas-Leiva J.S."/>
            <person name="Gallot-Lavallee L."/>
            <person name="Kops G.J.P.L."/>
            <person name="Archibald J.M."/>
            <person name="Simpson A.G.B."/>
            <person name="Roger A.J."/>
        </authorList>
    </citation>
    <scope>NUCLEOTIDE SEQUENCE</scope>
    <source>
        <strain evidence="14">BICM</strain>
    </source>
</reference>
<feature type="active site" description="Proton acceptor" evidence="8">
    <location>
        <position position="447"/>
    </location>
</feature>
<feature type="binding site" evidence="9">
    <location>
        <position position="205"/>
    </location>
    <ligand>
        <name>NAD(+)</name>
        <dbReference type="ChEBI" id="CHEBI:57540"/>
    </ligand>
</feature>
<evidence type="ECO:0000259" key="13">
    <source>
        <dbReference type="Pfam" id="PF07992"/>
    </source>
</evidence>
<dbReference type="EMBL" id="JAHDYR010000031">
    <property type="protein sequence ID" value="KAG9392848.1"/>
    <property type="molecule type" value="Genomic_DNA"/>
</dbReference>
<comment type="cofactor">
    <cofactor evidence="9 11">
        <name>FAD</name>
        <dbReference type="ChEBI" id="CHEBI:57692"/>
    </cofactor>
    <text evidence="9 11">Binds 1 FAD per subunit.</text>
</comment>
<dbReference type="PIRSF" id="PIRSF000350">
    <property type="entry name" value="Mercury_reductase_MerA"/>
    <property type="match status" value="1"/>
</dbReference>
<dbReference type="GO" id="GO:0004148">
    <property type="term" value="F:dihydrolipoyl dehydrogenase (NADH) activity"/>
    <property type="evidence" value="ECO:0007669"/>
    <property type="project" value="UniProtKB-EC"/>
</dbReference>
<evidence type="ECO:0000256" key="7">
    <source>
        <dbReference type="ARBA" id="ARBA00023284"/>
    </source>
</evidence>
<dbReference type="PRINTS" id="PR00411">
    <property type="entry name" value="PNDRDTASEI"/>
</dbReference>
<feature type="domain" description="Pyridine nucleotide-disulphide oxidoreductase dimerisation" evidence="12">
    <location>
        <begin position="350"/>
        <end position="458"/>
    </location>
</feature>
<dbReference type="SUPFAM" id="SSF51905">
    <property type="entry name" value="FAD/NAD(P)-binding domain"/>
    <property type="match status" value="1"/>
</dbReference>
<feature type="binding site" evidence="9">
    <location>
        <begin position="322"/>
        <end position="325"/>
    </location>
    <ligand>
        <name>FAD</name>
        <dbReference type="ChEBI" id="CHEBI:57692"/>
    </ligand>
</feature>
<comment type="caution">
    <text evidence="14">The sequence shown here is derived from an EMBL/GenBank/DDBJ whole genome shotgun (WGS) entry which is preliminary data.</text>
</comment>
<organism evidence="14 15">
    <name type="scientific">Carpediemonas membranifera</name>
    <dbReference type="NCBI Taxonomy" id="201153"/>
    <lineage>
        <taxon>Eukaryota</taxon>
        <taxon>Metamonada</taxon>
        <taxon>Carpediemonas-like organisms</taxon>
        <taxon>Carpediemonas</taxon>
    </lineage>
</organism>
<comment type="miscellaneous">
    <text evidence="11">The active site is a redox-active disulfide bond.</text>
</comment>
<dbReference type="InterPro" id="IPR023753">
    <property type="entry name" value="FAD/NAD-binding_dom"/>
</dbReference>
<dbReference type="GO" id="GO:0006103">
    <property type="term" value="P:2-oxoglutarate metabolic process"/>
    <property type="evidence" value="ECO:0007669"/>
    <property type="project" value="TreeGrafter"/>
</dbReference>
<dbReference type="AlphaFoldDB" id="A0A8J6ASE0"/>
<evidence type="ECO:0000256" key="2">
    <source>
        <dbReference type="ARBA" id="ARBA00022630"/>
    </source>
</evidence>
<evidence type="ECO:0000256" key="11">
    <source>
        <dbReference type="RuleBase" id="RU003692"/>
    </source>
</evidence>
<gene>
    <name evidence="14" type="ORF">J8273_5781</name>
</gene>
<evidence type="ECO:0000259" key="12">
    <source>
        <dbReference type="Pfam" id="PF02852"/>
    </source>
</evidence>
<dbReference type="EC" id="1.8.1.4" evidence="11"/>
<dbReference type="InterPro" id="IPR001100">
    <property type="entry name" value="Pyr_nuc-diS_OxRdtase"/>
</dbReference>
<keyword evidence="5 9" id="KW-0520">NAD</keyword>
<comment type="catalytic activity">
    <reaction evidence="11">
        <text>N(6)-[(R)-dihydrolipoyl]-L-lysyl-[protein] + NAD(+) = N(6)-[(R)-lipoyl]-L-lysyl-[protein] + NADH + H(+)</text>
        <dbReference type="Rhea" id="RHEA:15045"/>
        <dbReference type="Rhea" id="RHEA-COMP:10474"/>
        <dbReference type="Rhea" id="RHEA-COMP:10475"/>
        <dbReference type="ChEBI" id="CHEBI:15378"/>
        <dbReference type="ChEBI" id="CHEBI:57540"/>
        <dbReference type="ChEBI" id="CHEBI:57945"/>
        <dbReference type="ChEBI" id="CHEBI:83099"/>
        <dbReference type="ChEBI" id="CHEBI:83100"/>
        <dbReference type="EC" id="1.8.1.4"/>
    </reaction>
</comment>
<dbReference type="PANTHER" id="PTHR22912:SF151">
    <property type="entry name" value="DIHYDROLIPOYL DEHYDROGENASE, MITOCHONDRIAL"/>
    <property type="match status" value="1"/>
</dbReference>
<feature type="binding site" evidence="9">
    <location>
        <position position="117"/>
    </location>
    <ligand>
        <name>FAD</name>
        <dbReference type="ChEBI" id="CHEBI:57692"/>
    </ligand>
</feature>